<dbReference type="EMBL" id="BKCJ010175115">
    <property type="protein sequence ID" value="GEY39738.1"/>
    <property type="molecule type" value="Genomic_DNA"/>
</dbReference>
<protein>
    <submittedName>
        <fullName evidence="2">DNA helicase</fullName>
    </submittedName>
</protein>
<dbReference type="Pfam" id="PF14214">
    <property type="entry name" value="Helitron_like_N"/>
    <property type="match status" value="1"/>
</dbReference>
<accession>A0A699HKN4</accession>
<keyword evidence="2" id="KW-0067">ATP-binding</keyword>
<keyword evidence="2" id="KW-0347">Helicase</keyword>
<dbReference type="AlphaFoldDB" id="A0A699HKN4"/>
<reference evidence="2" key="1">
    <citation type="journal article" date="2019" name="Sci. Rep.">
        <title>Draft genome of Tanacetum cinerariifolium, the natural source of mosquito coil.</title>
        <authorList>
            <person name="Yamashiro T."/>
            <person name="Shiraishi A."/>
            <person name="Satake H."/>
            <person name="Nakayama K."/>
        </authorList>
    </citation>
    <scope>NUCLEOTIDE SEQUENCE</scope>
</reference>
<feature type="domain" description="Helitron helicase-like" evidence="1">
    <location>
        <begin position="44"/>
        <end position="154"/>
    </location>
</feature>
<sequence>IKARLAPKHPIQANKITSSCEICSGRHDTQYYLENPEQAFIDYASSRTGKARGRPRYMYIHYLDAHIICRSLGNLQYFITFTCNVKWPEIKRYMESYPGLTPSDRADIVCRVFEQKVNDFIKFLKYEKPFGYMTAFLYTIEFQKRGLPHCHTLLWVGSGSKIKDARQIDNYISAEIPDHVKDPTWYKVVTELMIHGPCGVVNPSATCTENRTCSKNFTKKYNDITFFDTNGHTHYRRRQTEIHVMKGESRLDNCNVVSYNQRLSLAFHAHINVEYCGWSMLIKYFFKYISKGLDRILAKVSKPIGDTSTSVHKQHVEVDEIQNYVNGHFVYPFEACWRIFDFPIQCEVWTINGKVLPTYGVACKMLGLLGDDKEWDIALEESAVSASSAELRTLFT</sequence>
<comment type="caution">
    <text evidence="2">The sequence shown here is derived from an EMBL/GenBank/DDBJ whole genome shotgun (WGS) entry which is preliminary data.</text>
</comment>
<evidence type="ECO:0000313" key="2">
    <source>
        <dbReference type="EMBL" id="GEY39738.1"/>
    </source>
</evidence>
<gene>
    <name evidence="2" type="ORF">Tci_411712</name>
</gene>
<name>A0A699HKN4_TANCI</name>
<organism evidence="2">
    <name type="scientific">Tanacetum cinerariifolium</name>
    <name type="common">Dalmatian daisy</name>
    <name type="synonym">Chrysanthemum cinerariifolium</name>
    <dbReference type="NCBI Taxonomy" id="118510"/>
    <lineage>
        <taxon>Eukaryota</taxon>
        <taxon>Viridiplantae</taxon>
        <taxon>Streptophyta</taxon>
        <taxon>Embryophyta</taxon>
        <taxon>Tracheophyta</taxon>
        <taxon>Spermatophyta</taxon>
        <taxon>Magnoliopsida</taxon>
        <taxon>eudicotyledons</taxon>
        <taxon>Gunneridae</taxon>
        <taxon>Pentapetalae</taxon>
        <taxon>asterids</taxon>
        <taxon>campanulids</taxon>
        <taxon>Asterales</taxon>
        <taxon>Asteraceae</taxon>
        <taxon>Asteroideae</taxon>
        <taxon>Anthemideae</taxon>
        <taxon>Anthemidinae</taxon>
        <taxon>Tanacetum</taxon>
    </lineage>
</organism>
<dbReference type="GO" id="GO:0004386">
    <property type="term" value="F:helicase activity"/>
    <property type="evidence" value="ECO:0007669"/>
    <property type="project" value="UniProtKB-KW"/>
</dbReference>
<proteinExistence type="predicted"/>
<feature type="non-terminal residue" evidence="2">
    <location>
        <position position="1"/>
    </location>
</feature>
<keyword evidence="2" id="KW-0378">Hydrolase</keyword>
<dbReference type="PANTHER" id="PTHR10492">
    <property type="match status" value="1"/>
</dbReference>
<dbReference type="InterPro" id="IPR025476">
    <property type="entry name" value="Helitron_helicase-like"/>
</dbReference>
<keyword evidence="2" id="KW-0547">Nucleotide-binding</keyword>
<dbReference type="PANTHER" id="PTHR10492:SF96">
    <property type="entry name" value="ATP-DEPENDENT DNA HELICASE"/>
    <property type="match status" value="1"/>
</dbReference>
<evidence type="ECO:0000259" key="1">
    <source>
        <dbReference type="Pfam" id="PF14214"/>
    </source>
</evidence>